<dbReference type="CDD" id="cd16896">
    <property type="entry name" value="LT_Slt70-like"/>
    <property type="match status" value="1"/>
</dbReference>
<protein>
    <submittedName>
        <fullName evidence="2">Unannotated protein</fullName>
    </submittedName>
</protein>
<gene>
    <name evidence="2" type="ORF">UFOPK3547_01465</name>
</gene>
<dbReference type="InterPro" id="IPR008258">
    <property type="entry name" value="Transglycosylase_SLT_dom_1"/>
</dbReference>
<reference evidence="2" key="1">
    <citation type="submission" date="2020-05" db="EMBL/GenBank/DDBJ databases">
        <authorList>
            <person name="Chiriac C."/>
            <person name="Salcher M."/>
            <person name="Ghai R."/>
            <person name="Kavagutti S V."/>
        </authorList>
    </citation>
    <scope>NUCLEOTIDE SEQUENCE</scope>
</reference>
<dbReference type="PANTHER" id="PTHR37423">
    <property type="entry name" value="SOLUBLE LYTIC MUREIN TRANSGLYCOSYLASE-RELATED"/>
    <property type="match status" value="1"/>
</dbReference>
<dbReference type="Gene3D" id="1.10.530.10">
    <property type="match status" value="1"/>
</dbReference>
<feature type="domain" description="Transglycosylase SLT" evidence="1">
    <location>
        <begin position="49"/>
        <end position="160"/>
    </location>
</feature>
<accession>A0A6J6A164</accession>
<organism evidence="2">
    <name type="scientific">freshwater metagenome</name>
    <dbReference type="NCBI Taxonomy" id="449393"/>
    <lineage>
        <taxon>unclassified sequences</taxon>
        <taxon>metagenomes</taxon>
        <taxon>ecological metagenomes</taxon>
    </lineage>
</organism>
<sequence length="195" mass="21278">MSRRSASSRRWVAGLLVLVLLGGAAWVLTHRTVTTAVTEIQYPLRHEDIIRQQAKAKNLDPALIAAVIFAESHFRSGQTSSAGAEGLMQITPETARDIARRSGGTAFTVEDLATPQINISYGSYLLRELLDRYDGDLAAVLAAYNAGPGNADRWGGSSLNVEDIPFPETRAYVLKVLEAQTQYRERYAKELGISG</sequence>
<dbReference type="PANTHER" id="PTHR37423:SF2">
    <property type="entry name" value="MEMBRANE-BOUND LYTIC MUREIN TRANSGLYCOSYLASE C"/>
    <property type="match status" value="1"/>
</dbReference>
<dbReference type="SUPFAM" id="SSF53955">
    <property type="entry name" value="Lysozyme-like"/>
    <property type="match status" value="1"/>
</dbReference>
<dbReference type="AlphaFoldDB" id="A0A6J6A164"/>
<dbReference type="InterPro" id="IPR023346">
    <property type="entry name" value="Lysozyme-like_dom_sf"/>
</dbReference>
<evidence type="ECO:0000259" key="1">
    <source>
        <dbReference type="Pfam" id="PF01464"/>
    </source>
</evidence>
<name>A0A6J6A164_9ZZZZ</name>
<evidence type="ECO:0000313" key="2">
    <source>
        <dbReference type="EMBL" id="CAB4346770.1"/>
    </source>
</evidence>
<proteinExistence type="predicted"/>
<dbReference type="EMBL" id="CAESAN010000149">
    <property type="protein sequence ID" value="CAB4346770.1"/>
    <property type="molecule type" value="Genomic_DNA"/>
</dbReference>
<dbReference type="Pfam" id="PF01464">
    <property type="entry name" value="SLT"/>
    <property type="match status" value="1"/>
</dbReference>